<protein>
    <submittedName>
        <fullName evidence="10">DUF421 domain-containing protein</fullName>
    </submittedName>
</protein>
<dbReference type="InterPro" id="IPR048454">
    <property type="entry name" value="YetF_N"/>
</dbReference>
<keyword evidence="6 7" id="KW-0472">Membrane</keyword>
<evidence type="ECO:0000256" key="4">
    <source>
        <dbReference type="ARBA" id="ARBA00022692"/>
    </source>
</evidence>
<evidence type="ECO:0000256" key="6">
    <source>
        <dbReference type="ARBA" id="ARBA00023136"/>
    </source>
</evidence>
<reference evidence="10 11" key="1">
    <citation type="submission" date="2019-06" db="EMBL/GenBank/DDBJ databases">
        <authorList>
            <person name="Jiang L."/>
        </authorList>
    </citation>
    <scope>NUCLEOTIDE SEQUENCE [LARGE SCALE GENOMIC DNA]</scope>
    <source>
        <strain evidence="10 11">YIM 48858</strain>
    </source>
</reference>
<name>A0A5C4N6P3_9RHOB</name>
<keyword evidence="11" id="KW-1185">Reference proteome</keyword>
<feature type="domain" description="YetF-like N-terminal transmembrane" evidence="9">
    <location>
        <begin position="20"/>
        <end position="83"/>
    </location>
</feature>
<keyword evidence="3" id="KW-1003">Cell membrane</keyword>
<dbReference type="GO" id="GO:0005886">
    <property type="term" value="C:plasma membrane"/>
    <property type="evidence" value="ECO:0007669"/>
    <property type="project" value="UniProtKB-SubCell"/>
</dbReference>
<proteinExistence type="inferred from homology"/>
<accession>A0A5C4N6P3</accession>
<evidence type="ECO:0000256" key="3">
    <source>
        <dbReference type="ARBA" id="ARBA00022475"/>
    </source>
</evidence>
<evidence type="ECO:0000256" key="7">
    <source>
        <dbReference type="SAM" id="Phobius"/>
    </source>
</evidence>
<evidence type="ECO:0000259" key="8">
    <source>
        <dbReference type="Pfam" id="PF04239"/>
    </source>
</evidence>
<comment type="subcellular location">
    <subcellularLocation>
        <location evidence="1">Cell membrane</location>
        <topology evidence="1">Multi-pass membrane protein</topology>
    </subcellularLocation>
</comment>
<dbReference type="Gene3D" id="3.30.240.20">
    <property type="entry name" value="bsu07140 like domains"/>
    <property type="match status" value="1"/>
</dbReference>
<evidence type="ECO:0000313" key="11">
    <source>
        <dbReference type="Proteomes" id="UP000305709"/>
    </source>
</evidence>
<comment type="caution">
    <text evidence="10">The sequence shown here is derived from an EMBL/GenBank/DDBJ whole genome shotgun (WGS) entry which is preliminary data.</text>
</comment>
<organism evidence="10 11">
    <name type="scientific">Rubellimicrobium roseum</name>
    <dbReference type="NCBI Taxonomy" id="687525"/>
    <lineage>
        <taxon>Bacteria</taxon>
        <taxon>Pseudomonadati</taxon>
        <taxon>Pseudomonadota</taxon>
        <taxon>Alphaproteobacteria</taxon>
        <taxon>Rhodobacterales</taxon>
        <taxon>Roseobacteraceae</taxon>
        <taxon>Rubellimicrobium</taxon>
    </lineage>
</organism>
<keyword evidence="5 7" id="KW-1133">Transmembrane helix</keyword>
<feature type="transmembrane region" description="Helical" evidence="7">
    <location>
        <begin position="12"/>
        <end position="29"/>
    </location>
</feature>
<evidence type="ECO:0000256" key="2">
    <source>
        <dbReference type="ARBA" id="ARBA00006448"/>
    </source>
</evidence>
<keyword evidence="4 7" id="KW-0812">Transmembrane</keyword>
<evidence type="ECO:0000313" key="10">
    <source>
        <dbReference type="EMBL" id="TNC66634.1"/>
    </source>
</evidence>
<dbReference type="AlphaFoldDB" id="A0A5C4N6P3"/>
<dbReference type="EMBL" id="VDFV01000031">
    <property type="protein sequence ID" value="TNC66634.1"/>
    <property type="molecule type" value="Genomic_DNA"/>
</dbReference>
<evidence type="ECO:0000256" key="5">
    <source>
        <dbReference type="ARBA" id="ARBA00022989"/>
    </source>
</evidence>
<evidence type="ECO:0000259" key="9">
    <source>
        <dbReference type="Pfam" id="PF20730"/>
    </source>
</evidence>
<dbReference type="InterPro" id="IPR007353">
    <property type="entry name" value="DUF421"/>
</dbReference>
<evidence type="ECO:0000256" key="1">
    <source>
        <dbReference type="ARBA" id="ARBA00004651"/>
    </source>
</evidence>
<dbReference type="Pfam" id="PF04239">
    <property type="entry name" value="DUF421"/>
    <property type="match status" value="1"/>
</dbReference>
<feature type="transmembrane region" description="Helical" evidence="7">
    <location>
        <begin position="66"/>
        <end position="88"/>
    </location>
</feature>
<dbReference type="OrthoDB" id="9793799at2"/>
<feature type="domain" description="YetF C-terminal" evidence="8">
    <location>
        <begin position="89"/>
        <end position="158"/>
    </location>
</feature>
<dbReference type="PANTHER" id="PTHR34582">
    <property type="entry name" value="UPF0702 TRANSMEMBRANE PROTEIN YCAP"/>
    <property type="match status" value="1"/>
</dbReference>
<dbReference type="Proteomes" id="UP000305709">
    <property type="component" value="Unassembled WGS sequence"/>
</dbReference>
<dbReference type="InterPro" id="IPR023090">
    <property type="entry name" value="UPF0702_alpha/beta_dom_sf"/>
</dbReference>
<dbReference type="RefSeq" id="WP_139082762.1">
    <property type="nucleotide sequence ID" value="NZ_VDFV01000031.1"/>
</dbReference>
<dbReference type="PANTHER" id="PTHR34582:SF6">
    <property type="entry name" value="UPF0702 TRANSMEMBRANE PROTEIN YCAP"/>
    <property type="match status" value="1"/>
</dbReference>
<comment type="similarity">
    <text evidence="2">Belongs to the UPF0702 family.</text>
</comment>
<gene>
    <name evidence="10" type="ORF">FHG71_16300</name>
</gene>
<sequence length="177" mass="18687">MIDLFESWGGIGRVMLVGTLAYAGLVLVLRVTGKRTLSKMNAFDLVVTVALGSALSSTMLSKSTSLAEGLAGMALLVLLQFAVTWASVRSDAVQDLVKAQPALLVHRGQWREAAMRRERVTREEVLAALRSQGVAVLDDSTTVVIETDGSLSVLAEASSGDGRSSLANVAGSQGRKR</sequence>
<feature type="transmembrane region" description="Helical" evidence="7">
    <location>
        <begin position="41"/>
        <end position="60"/>
    </location>
</feature>
<dbReference type="Pfam" id="PF20730">
    <property type="entry name" value="YetF_N"/>
    <property type="match status" value="1"/>
</dbReference>